<dbReference type="SMART" id="SM00487">
    <property type="entry name" value="DEXDc"/>
    <property type="match status" value="1"/>
</dbReference>
<dbReference type="Pfam" id="PF00176">
    <property type="entry name" value="SNF2-rel_dom"/>
    <property type="match status" value="1"/>
</dbReference>
<keyword evidence="7" id="KW-0067">ATP-binding</keyword>
<keyword evidence="9" id="KW-0238">DNA-binding</keyword>
<dbReference type="GO" id="GO:0140658">
    <property type="term" value="F:ATP-dependent chromatin remodeler activity"/>
    <property type="evidence" value="ECO:0007669"/>
    <property type="project" value="UniProtKB-ARBA"/>
</dbReference>
<evidence type="ECO:0000256" key="7">
    <source>
        <dbReference type="ARBA" id="ARBA00022840"/>
    </source>
</evidence>
<dbReference type="InterPro" id="IPR049730">
    <property type="entry name" value="SNF2/RAD54-like_C"/>
</dbReference>
<evidence type="ECO:0000256" key="2">
    <source>
        <dbReference type="ARBA" id="ARBA00007025"/>
    </source>
</evidence>
<keyword evidence="5" id="KW-0378">Hydrolase</keyword>
<dbReference type="PROSITE" id="PS51192">
    <property type="entry name" value="HELICASE_ATP_BIND_1"/>
    <property type="match status" value="1"/>
</dbReference>
<dbReference type="OrthoDB" id="5857104at2759"/>
<keyword evidence="10" id="KW-0539">Nucleus</keyword>
<evidence type="ECO:0000256" key="9">
    <source>
        <dbReference type="ARBA" id="ARBA00023125"/>
    </source>
</evidence>
<evidence type="ECO:0000259" key="12">
    <source>
        <dbReference type="PROSITE" id="PS51192"/>
    </source>
</evidence>
<dbReference type="InterPro" id="IPR014001">
    <property type="entry name" value="Helicase_ATP-bd"/>
</dbReference>
<dbReference type="InterPro" id="IPR038718">
    <property type="entry name" value="SNF2-like_sf"/>
</dbReference>
<accession>A0A9P4JS58</accession>
<protein>
    <recommendedName>
        <fullName evidence="3">DNA helicase</fullName>
        <ecNumber evidence="3">3.6.4.12</ecNumber>
    </recommendedName>
</protein>
<feature type="compositionally biased region" description="Polar residues" evidence="11">
    <location>
        <begin position="347"/>
        <end position="358"/>
    </location>
</feature>
<dbReference type="PANTHER" id="PTHR10799">
    <property type="entry name" value="SNF2/RAD54 HELICASE FAMILY"/>
    <property type="match status" value="1"/>
</dbReference>
<dbReference type="SUPFAM" id="SSF52540">
    <property type="entry name" value="P-loop containing nucleoside triphosphate hydrolases"/>
    <property type="match status" value="2"/>
</dbReference>
<evidence type="ECO:0000256" key="11">
    <source>
        <dbReference type="SAM" id="MobiDB-lite"/>
    </source>
</evidence>
<feature type="compositionally biased region" description="Polar residues" evidence="11">
    <location>
        <begin position="172"/>
        <end position="181"/>
    </location>
</feature>
<reference evidence="14" key="1">
    <citation type="journal article" date="2020" name="Stud. Mycol.">
        <title>101 Dothideomycetes genomes: a test case for predicting lifestyles and emergence of pathogens.</title>
        <authorList>
            <person name="Haridas S."/>
            <person name="Albert R."/>
            <person name="Binder M."/>
            <person name="Bloem J."/>
            <person name="Labutti K."/>
            <person name="Salamov A."/>
            <person name="Andreopoulos B."/>
            <person name="Baker S."/>
            <person name="Barry K."/>
            <person name="Bills G."/>
            <person name="Bluhm B."/>
            <person name="Cannon C."/>
            <person name="Castanera R."/>
            <person name="Culley D."/>
            <person name="Daum C."/>
            <person name="Ezra D."/>
            <person name="Gonzalez J."/>
            <person name="Henrissat B."/>
            <person name="Kuo A."/>
            <person name="Liang C."/>
            <person name="Lipzen A."/>
            <person name="Lutzoni F."/>
            <person name="Magnuson J."/>
            <person name="Mondo S."/>
            <person name="Nolan M."/>
            <person name="Ohm R."/>
            <person name="Pangilinan J."/>
            <person name="Park H.-J."/>
            <person name="Ramirez L."/>
            <person name="Alfaro M."/>
            <person name="Sun H."/>
            <person name="Tritt A."/>
            <person name="Yoshinaga Y."/>
            <person name="Zwiers L.-H."/>
            <person name="Turgeon B."/>
            <person name="Goodwin S."/>
            <person name="Spatafora J."/>
            <person name="Crous P."/>
            <person name="Grigoriev I."/>
        </authorList>
    </citation>
    <scope>NUCLEOTIDE SEQUENCE</scope>
    <source>
        <strain evidence="14">ATCC 74209</strain>
    </source>
</reference>
<dbReference type="EMBL" id="ML993882">
    <property type="protein sequence ID" value="KAF2204180.1"/>
    <property type="molecule type" value="Genomic_DNA"/>
</dbReference>
<dbReference type="FunFam" id="3.40.50.10810:FF:000014">
    <property type="entry name" value="SWI/SNF-related matrix-associated actin-dependent regulator of chromatin subfamily A containing DEAD/H box 1"/>
    <property type="match status" value="1"/>
</dbReference>
<keyword evidence="4" id="KW-0547">Nucleotide-binding</keyword>
<feature type="region of interest" description="Disordered" evidence="11">
    <location>
        <begin position="528"/>
        <end position="549"/>
    </location>
</feature>
<evidence type="ECO:0000256" key="1">
    <source>
        <dbReference type="ARBA" id="ARBA00004123"/>
    </source>
</evidence>
<feature type="compositionally biased region" description="Low complexity" evidence="11">
    <location>
        <begin position="62"/>
        <end position="75"/>
    </location>
</feature>
<proteinExistence type="inferred from homology"/>
<organism evidence="14 15">
    <name type="scientific">Delitschia confertaspora ATCC 74209</name>
    <dbReference type="NCBI Taxonomy" id="1513339"/>
    <lineage>
        <taxon>Eukaryota</taxon>
        <taxon>Fungi</taxon>
        <taxon>Dikarya</taxon>
        <taxon>Ascomycota</taxon>
        <taxon>Pezizomycotina</taxon>
        <taxon>Dothideomycetes</taxon>
        <taxon>Pleosporomycetidae</taxon>
        <taxon>Pleosporales</taxon>
        <taxon>Delitschiaceae</taxon>
        <taxon>Delitschia</taxon>
    </lineage>
</organism>
<dbReference type="GO" id="GO:0003678">
    <property type="term" value="F:DNA helicase activity"/>
    <property type="evidence" value="ECO:0007669"/>
    <property type="project" value="UniProtKB-EC"/>
</dbReference>
<dbReference type="InterPro" id="IPR027417">
    <property type="entry name" value="P-loop_NTPase"/>
</dbReference>
<evidence type="ECO:0000259" key="13">
    <source>
        <dbReference type="PROSITE" id="PS51194"/>
    </source>
</evidence>
<evidence type="ECO:0000256" key="6">
    <source>
        <dbReference type="ARBA" id="ARBA00022806"/>
    </source>
</evidence>
<dbReference type="Pfam" id="PF00271">
    <property type="entry name" value="Helicase_C"/>
    <property type="match status" value="1"/>
</dbReference>
<feature type="region of interest" description="Disordered" evidence="11">
    <location>
        <begin position="300"/>
        <end position="373"/>
    </location>
</feature>
<dbReference type="Proteomes" id="UP000799536">
    <property type="component" value="Unassembled WGS sequence"/>
</dbReference>
<evidence type="ECO:0000313" key="15">
    <source>
        <dbReference type="Proteomes" id="UP000799536"/>
    </source>
</evidence>
<dbReference type="InterPro" id="IPR001650">
    <property type="entry name" value="Helicase_C-like"/>
</dbReference>
<feature type="domain" description="Helicase ATP-binding" evidence="12">
    <location>
        <begin position="577"/>
        <end position="744"/>
    </location>
</feature>
<dbReference type="GO" id="GO:0005634">
    <property type="term" value="C:nucleus"/>
    <property type="evidence" value="ECO:0007669"/>
    <property type="project" value="UniProtKB-SubCell"/>
</dbReference>
<sequence length="1135" mass="126380">MAVDPIVDSSPARETHAPRHSHPSSDSEDEPLDIYVTQATMPLAGAKSSYFPRAQHHPSPLPQSSTFQTQPTQLLDTPKKNRMVDPQVQVAASSPAIDRSSRSPASQRPVPSIFAPPGTFLRRPPAVPRPAPIDLFSDDPPVEVDSEEETTMRSNIKPSVFESGTPRVAETPQKSSFNLSSFAYDKNNTRKRQASIDLVGSSKEKKPRPEVPQSRPSRAIPVDADIELDDIHDYGVRKNVGRLKAILPDQSIKTLQSALALKKGNYQDALDYLTSDGGIDVIELSDDDLLITPPVAKAKPAAKRELKAPNKSIHEKFTTIRNAPAKVSSPDPAPKKKGRLQRGRKNPSLSPQLTPQHSTPKHRAVAQEEDEDVDEGIVISSGDDMEASGTEEVQLDNAGLLDFFNTSSVQAMADLCNQKEDIVEAVFEYRPFRSLADVEKVNLDPPPPKGKKVRKPKVPIGEKLVDFASDMWNGYQAIDQLVTKCENLGKPIAAAMAKWGVDIFGASTDGELSLTKVSESLGDLNSIRDSGFGTPEGDSESELGQQTGKGKFVGQPTIMAKDIQLKDYQLVGLNWLNLLWQHGMSCILADDMGLGKTCQVIAFLSHLHERGLKGPHLVIVPGSTLENWLREFQHFSPSLAVEPYYGSQGARNEQQLKILDNIRSIDVIVTTYDLAYKKIDNSFLKKCKPVTCVFDEGHVLKNSTTQRYKSLMRIPTKFRLLLTGTPLQNNLRELASILAFIMPDIFHDLEEDLALVFKHKAKTSDTDHAALLSTQRIKRARSMMAPFVLRRKKAQVLQHLPKKTCRVEYCELTESQQEIYSDQLAQQRQVLLDRAAGKPNKDHTNVMMRLRQAAIHPLLFRKVYDDDVIRKMSKSAIKESEFKNSDPKLIVEDLEIYQDFQCHQLCLKYPTHLGKYALKNEEWMDSGKVKKLVELLTRFKENGDRTLIFSQFTSVMDILEWVFESIGMSFFRLDGQTPIAQRQDMFDEFYADETIPVFMLSTKSGGAGINLACANKVIIFDSSFNPQDDIQAENRAHRVGQTRDVEVIRLVTKGTVEEQIHALGISKLELDKLVAGEDAADDKKKGLSAVEEVGLEAVEKMLMEQMTGDDIKKGSDLKDQYKNGLEKAGLDLSAA</sequence>
<evidence type="ECO:0000256" key="5">
    <source>
        <dbReference type="ARBA" id="ARBA00022801"/>
    </source>
</evidence>
<feature type="compositionally biased region" description="Basic and acidic residues" evidence="11">
    <location>
        <begin position="302"/>
        <end position="318"/>
    </location>
</feature>
<evidence type="ECO:0000256" key="10">
    <source>
        <dbReference type="ARBA" id="ARBA00023242"/>
    </source>
</evidence>
<feature type="region of interest" description="Disordered" evidence="11">
    <location>
        <begin position="1"/>
        <end position="218"/>
    </location>
</feature>
<comment type="subcellular location">
    <subcellularLocation>
        <location evidence="1">Nucleus</location>
    </subcellularLocation>
</comment>
<dbReference type="PROSITE" id="PS51194">
    <property type="entry name" value="HELICASE_CTER"/>
    <property type="match status" value="1"/>
</dbReference>
<comment type="caution">
    <text evidence="14">The sequence shown here is derived from an EMBL/GenBank/DDBJ whole genome shotgun (WGS) entry which is preliminary data.</text>
</comment>
<feature type="domain" description="Helicase C-terminal" evidence="13">
    <location>
        <begin position="931"/>
        <end position="1088"/>
    </location>
</feature>
<dbReference type="InterPro" id="IPR000330">
    <property type="entry name" value="SNF2_N"/>
</dbReference>
<dbReference type="Gene3D" id="3.40.50.300">
    <property type="entry name" value="P-loop containing nucleotide triphosphate hydrolases"/>
    <property type="match status" value="1"/>
</dbReference>
<evidence type="ECO:0000256" key="4">
    <source>
        <dbReference type="ARBA" id="ARBA00022741"/>
    </source>
</evidence>
<dbReference type="GO" id="GO:0005524">
    <property type="term" value="F:ATP binding"/>
    <property type="evidence" value="ECO:0007669"/>
    <property type="project" value="UniProtKB-KW"/>
</dbReference>
<dbReference type="GO" id="GO:0005694">
    <property type="term" value="C:chromosome"/>
    <property type="evidence" value="ECO:0007669"/>
    <property type="project" value="UniProtKB-ARBA"/>
</dbReference>
<evidence type="ECO:0000256" key="8">
    <source>
        <dbReference type="ARBA" id="ARBA00022853"/>
    </source>
</evidence>
<keyword evidence="8" id="KW-0156">Chromatin regulator</keyword>
<name>A0A9P4JS58_9PLEO</name>
<dbReference type="GO" id="GO:0016787">
    <property type="term" value="F:hydrolase activity"/>
    <property type="evidence" value="ECO:0007669"/>
    <property type="project" value="UniProtKB-KW"/>
</dbReference>
<evidence type="ECO:0000313" key="14">
    <source>
        <dbReference type="EMBL" id="KAF2204180.1"/>
    </source>
</evidence>
<feature type="compositionally biased region" description="Basic residues" evidence="11">
    <location>
        <begin position="335"/>
        <end position="345"/>
    </location>
</feature>
<comment type="similarity">
    <text evidence="2">Belongs to the SNF2/RAD54 helicase family.</text>
</comment>
<dbReference type="SMART" id="SM00490">
    <property type="entry name" value="HELICc"/>
    <property type="match status" value="1"/>
</dbReference>
<dbReference type="CDD" id="cd18793">
    <property type="entry name" value="SF2_C_SNF"/>
    <property type="match status" value="1"/>
</dbReference>
<keyword evidence="6" id="KW-0347">Helicase</keyword>
<dbReference type="GO" id="GO:0003677">
    <property type="term" value="F:DNA binding"/>
    <property type="evidence" value="ECO:0007669"/>
    <property type="project" value="UniProtKB-KW"/>
</dbReference>
<dbReference type="EC" id="3.6.4.12" evidence="3"/>
<keyword evidence="15" id="KW-1185">Reference proteome</keyword>
<gene>
    <name evidence="14" type="ORF">GQ43DRAFT_438170</name>
</gene>
<dbReference type="AlphaFoldDB" id="A0A9P4JS58"/>
<feature type="compositionally biased region" description="Acidic residues" evidence="11">
    <location>
        <begin position="136"/>
        <end position="149"/>
    </location>
</feature>
<evidence type="ECO:0000256" key="3">
    <source>
        <dbReference type="ARBA" id="ARBA00012551"/>
    </source>
</evidence>
<dbReference type="Gene3D" id="3.40.50.10810">
    <property type="entry name" value="Tandem AAA-ATPase domain"/>
    <property type="match status" value="1"/>
</dbReference>